<dbReference type="RefSeq" id="WP_129831897.1">
    <property type="nucleotide sequence ID" value="NZ_CP035704.1"/>
</dbReference>
<proteinExistence type="predicted"/>
<accession>A0A411HGT6</accession>
<keyword evidence="2" id="KW-0808">Transferase</keyword>
<dbReference type="CDD" id="cd04179">
    <property type="entry name" value="DPM_DPG-synthase_like"/>
    <property type="match status" value="1"/>
</dbReference>
<protein>
    <submittedName>
        <fullName evidence="2">Glycosyltransferase family 2 protein</fullName>
    </submittedName>
</protein>
<dbReference type="Gene3D" id="3.90.550.10">
    <property type="entry name" value="Spore Coat Polysaccharide Biosynthesis Protein SpsA, Chain A"/>
    <property type="match status" value="1"/>
</dbReference>
<dbReference type="InterPro" id="IPR029044">
    <property type="entry name" value="Nucleotide-diphossugar_trans"/>
</dbReference>
<name>A0A411HGT6_9GAMM</name>
<dbReference type="EMBL" id="CP035704">
    <property type="protein sequence ID" value="QBB69640.1"/>
    <property type="molecule type" value="Genomic_DNA"/>
</dbReference>
<evidence type="ECO:0000259" key="1">
    <source>
        <dbReference type="Pfam" id="PF00535"/>
    </source>
</evidence>
<dbReference type="SUPFAM" id="SSF53448">
    <property type="entry name" value="Nucleotide-diphospho-sugar transferases"/>
    <property type="match status" value="1"/>
</dbReference>
<dbReference type="KEGG" id="xbc:ELE36_04185"/>
<gene>
    <name evidence="2" type="ORF">ELE36_04185</name>
</gene>
<evidence type="ECO:0000313" key="2">
    <source>
        <dbReference type="EMBL" id="QBB69640.1"/>
    </source>
</evidence>
<evidence type="ECO:0000313" key="3">
    <source>
        <dbReference type="Proteomes" id="UP000291562"/>
    </source>
</evidence>
<dbReference type="GO" id="GO:0016740">
    <property type="term" value="F:transferase activity"/>
    <property type="evidence" value="ECO:0007669"/>
    <property type="project" value="UniProtKB-KW"/>
</dbReference>
<dbReference type="OrthoDB" id="9804335at2"/>
<dbReference type="Pfam" id="PF00535">
    <property type="entry name" value="Glycos_transf_2"/>
    <property type="match status" value="1"/>
</dbReference>
<dbReference type="InterPro" id="IPR001173">
    <property type="entry name" value="Glyco_trans_2-like"/>
</dbReference>
<dbReference type="PANTHER" id="PTHR48090:SF7">
    <property type="entry name" value="RFBJ PROTEIN"/>
    <property type="match status" value="1"/>
</dbReference>
<keyword evidence="3" id="KW-1185">Reference proteome</keyword>
<dbReference type="PANTHER" id="PTHR48090">
    <property type="entry name" value="UNDECAPRENYL-PHOSPHATE 4-DEOXY-4-FORMAMIDO-L-ARABINOSE TRANSFERASE-RELATED"/>
    <property type="match status" value="1"/>
</dbReference>
<reference evidence="2 3" key="1">
    <citation type="submission" date="2019-01" db="EMBL/GenBank/DDBJ databases">
        <title>Pseudolysobacter antarctica gen. nov., sp. nov., isolated from Fildes Peninsula, Antarctica.</title>
        <authorList>
            <person name="Wei Z."/>
            <person name="Peng F."/>
        </authorList>
    </citation>
    <scope>NUCLEOTIDE SEQUENCE [LARGE SCALE GENOMIC DNA]</scope>
    <source>
        <strain evidence="2 3">AQ6-296</strain>
    </source>
</reference>
<dbReference type="AlphaFoldDB" id="A0A411HGT6"/>
<organism evidence="2 3">
    <name type="scientific">Pseudolysobacter antarcticus</name>
    <dbReference type="NCBI Taxonomy" id="2511995"/>
    <lineage>
        <taxon>Bacteria</taxon>
        <taxon>Pseudomonadati</taxon>
        <taxon>Pseudomonadota</taxon>
        <taxon>Gammaproteobacteria</taxon>
        <taxon>Lysobacterales</taxon>
        <taxon>Rhodanobacteraceae</taxon>
        <taxon>Pseudolysobacter</taxon>
    </lineage>
</organism>
<sequence>MVELNTQSAANIAVVIPALNEELAIRSVVSAALLHCPNVIVIDDGSSDGTAAQLADLPISLITHAQPQGKAQAMLEGFSAALTRGYDGVVTMDGDGQHGAEDIPRLLTVAAQYPRHIVIGARLRGRNNAPGGRRFGNDAADWFVSWTAGQAIVDTQSGQRYYPREVLELAKNLPHSGFVFESEILIEAANHGIRCVSVAIESRYQEGRRASHFRPFTDVMRITRMIAWRLFCGGFRIGNYLRARREPPIVIR</sequence>
<dbReference type="InterPro" id="IPR050256">
    <property type="entry name" value="Glycosyltransferase_2"/>
</dbReference>
<feature type="domain" description="Glycosyltransferase 2-like" evidence="1">
    <location>
        <begin position="14"/>
        <end position="127"/>
    </location>
</feature>
<dbReference type="Proteomes" id="UP000291562">
    <property type="component" value="Chromosome"/>
</dbReference>